<evidence type="ECO:0000313" key="2">
    <source>
        <dbReference type="Proteomes" id="UP000007015"/>
    </source>
</evidence>
<proteinExistence type="predicted"/>
<dbReference type="HOGENOM" id="CLU_2835713_0_0_1"/>
<reference evidence="1 2" key="1">
    <citation type="journal article" date="2005" name="PLoS Biol.">
        <title>The genomes of Oryza sativa: a history of duplications.</title>
        <authorList>
            <person name="Yu J."/>
            <person name="Wang J."/>
            <person name="Lin W."/>
            <person name="Li S."/>
            <person name="Li H."/>
            <person name="Zhou J."/>
            <person name="Ni P."/>
            <person name="Dong W."/>
            <person name="Hu S."/>
            <person name="Zeng C."/>
            <person name="Zhang J."/>
            <person name="Zhang Y."/>
            <person name="Li R."/>
            <person name="Xu Z."/>
            <person name="Li S."/>
            <person name="Li X."/>
            <person name="Zheng H."/>
            <person name="Cong L."/>
            <person name="Lin L."/>
            <person name="Yin J."/>
            <person name="Geng J."/>
            <person name="Li G."/>
            <person name="Shi J."/>
            <person name="Liu J."/>
            <person name="Lv H."/>
            <person name="Li J."/>
            <person name="Wang J."/>
            <person name="Deng Y."/>
            <person name="Ran L."/>
            <person name="Shi X."/>
            <person name="Wang X."/>
            <person name="Wu Q."/>
            <person name="Li C."/>
            <person name="Ren X."/>
            <person name="Wang J."/>
            <person name="Wang X."/>
            <person name="Li D."/>
            <person name="Liu D."/>
            <person name="Zhang X."/>
            <person name="Ji Z."/>
            <person name="Zhao W."/>
            <person name="Sun Y."/>
            <person name="Zhang Z."/>
            <person name="Bao J."/>
            <person name="Han Y."/>
            <person name="Dong L."/>
            <person name="Ji J."/>
            <person name="Chen P."/>
            <person name="Wu S."/>
            <person name="Liu J."/>
            <person name="Xiao Y."/>
            <person name="Bu D."/>
            <person name="Tan J."/>
            <person name="Yang L."/>
            <person name="Ye C."/>
            <person name="Zhang J."/>
            <person name="Xu J."/>
            <person name="Zhou Y."/>
            <person name="Yu Y."/>
            <person name="Zhang B."/>
            <person name="Zhuang S."/>
            <person name="Wei H."/>
            <person name="Liu B."/>
            <person name="Lei M."/>
            <person name="Yu H."/>
            <person name="Li Y."/>
            <person name="Xu H."/>
            <person name="Wei S."/>
            <person name="He X."/>
            <person name="Fang L."/>
            <person name="Zhang Z."/>
            <person name="Zhang Y."/>
            <person name="Huang X."/>
            <person name="Su Z."/>
            <person name="Tong W."/>
            <person name="Li J."/>
            <person name="Tong Z."/>
            <person name="Li S."/>
            <person name="Ye J."/>
            <person name="Wang L."/>
            <person name="Fang L."/>
            <person name="Lei T."/>
            <person name="Chen C."/>
            <person name="Chen H."/>
            <person name="Xu Z."/>
            <person name="Li H."/>
            <person name="Huang H."/>
            <person name="Zhang F."/>
            <person name="Xu H."/>
            <person name="Li N."/>
            <person name="Zhao C."/>
            <person name="Li S."/>
            <person name="Dong L."/>
            <person name="Huang Y."/>
            <person name="Li L."/>
            <person name="Xi Y."/>
            <person name="Qi Q."/>
            <person name="Li W."/>
            <person name="Zhang B."/>
            <person name="Hu W."/>
            <person name="Zhang Y."/>
            <person name="Tian X."/>
            <person name="Jiao Y."/>
            <person name="Liang X."/>
            <person name="Jin J."/>
            <person name="Gao L."/>
            <person name="Zheng W."/>
            <person name="Hao B."/>
            <person name="Liu S."/>
            <person name="Wang W."/>
            <person name="Yuan L."/>
            <person name="Cao M."/>
            <person name="McDermott J."/>
            <person name="Samudrala R."/>
            <person name="Wang J."/>
            <person name="Wong G.K."/>
            <person name="Yang H."/>
        </authorList>
    </citation>
    <scope>NUCLEOTIDE SEQUENCE [LARGE SCALE GENOMIC DNA]</scope>
    <source>
        <strain evidence="2">cv. 93-11</strain>
    </source>
</reference>
<dbReference type="Gramene" id="BGIOSGA032354-TA">
    <property type="protein sequence ID" value="BGIOSGA032354-PA"/>
    <property type="gene ID" value="BGIOSGA032354"/>
</dbReference>
<protein>
    <submittedName>
        <fullName evidence="1">Uncharacterized protein</fullName>
    </submittedName>
</protein>
<gene>
    <name evidence="1" type="ORF">OsI_32613</name>
</gene>
<dbReference type="Proteomes" id="UP000007015">
    <property type="component" value="Chromosome 10"/>
</dbReference>
<name>A2Z4P0_ORYSI</name>
<dbReference type="EMBL" id="CM000135">
    <property type="protein sequence ID" value="EAY77574.1"/>
    <property type="molecule type" value="Genomic_DNA"/>
</dbReference>
<dbReference type="AlphaFoldDB" id="A2Z4P0"/>
<evidence type="ECO:0000313" key="1">
    <source>
        <dbReference type="EMBL" id="EAY77574.1"/>
    </source>
</evidence>
<organism evidence="1 2">
    <name type="scientific">Oryza sativa subsp. indica</name>
    <name type="common">Rice</name>
    <dbReference type="NCBI Taxonomy" id="39946"/>
    <lineage>
        <taxon>Eukaryota</taxon>
        <taxon>Viridiplantae</taxon>
        <taxon>Streptophyta</taxon>
        <taxon>Embryophyta</taxon>
        <taxon>Tracheophyta</taxon>
        <taxon>Spermatophyta</taxon>
        <taxon>Magnoliopsida</taxon>
        <taxon>Liliopsida</taxon>
        <taxon>Poales</taxon>
        <taxon>Poaceae</taxon>
        <taxon>BOP clade</taxon>
        <taxon>Oryzoideae</taxon>
        <taxon>Oryzeae</taxon>
        <taxon>Oryzinae</taxon>
        <taxon>Oryza</taxon>
        <taxon>Oryza sativa</taxon>
    </lineage>
</organism>
<accession>A2Z4P0</accession>
<keyword evidence="2" id="KW-1185">Reference proteome</keyword>
<sequence>MAAAVSRACTQWRWQRLGVSATVSRREHGGGVVSGGAGQWGLGHARCRQRSGFGFRRDMHESPAGW</sequence>